<protein>
    <submittedName>
        <fullName evidence="1">Uncharacterized protein</fullName>
    </submittedName>
</protein>
<gene>
    <name evidence="1" type="ORF">CANTEDRAFT_92135</name>
</gene>
<accession>G3AYA0</accession>
<dbReference type="AlphaFoldDB" id="G3AYA0"/>
<dbReference type="OrthoDB" id="4091342at2759"/>
<evidence type="ECO:0000313" key="2">
    <source>
        <dbReference type="Proteomes" id="UP000000707"/>
    </source>
</evidence>
<name>G3AYA0_CANTC</name>
<organism evidence="2">
    <name type="scientific">Candida tenuis (strain ATCC 10573 / BCRC 21748 / CBS 615 / JCM 9827 / NBRC 10315 / NRRL Y-1498 / VKM Y-70)</name>
    <name type="common">Yeast</name>
    <name type="synonym">Yamadazyma tenuis</name>
    <dbReference type="NCBI Taxonomy" id="590646"/>
    <lineage>
        <taxon>Eukaryota</taxon>
        <taxon>Fungi</taxon>
        <taxon>Dikarya</taxon>
        <taxon>Ascomycota</taxon>
        <taxon>Saccharomycotina</taxon>
        <taxon>Pichiomycetes</taxon>
        <taxon>Debaryomycetaceae</taxon>
        <taxon>Yamadazyma</taxon>
    </lineage>
</organism>
<dbReference type="eggNOG" id="ENOG502TFR8">
    <property type="taxonomic scope" value="Eukaryota"/>
</dbReference>
<dbReference type="HOGENOM" id="CLU_023521_0_0_1"/>
<keyword evidence="2" id="KW-1185">Reference proteome</keyword>
<dbReference type="RefSeq" id="XP_006684372.1">
    <property type="nucleotide sequence ID" value="XM_006684309.1"/>
</dbReference>
<dbReference type="KEGG" id="cten:18250161"/>
<evidence type="ECO:0000313" key="1">
    <source>
        <dbReference type="EMBL" id="EGV65798.1"/>
    </source>
</evidence>
<dbReference type="EMBL" id="GL996512">
    <property type="protein sequence ID" value="EGV65798.1"/>
    <property type="molecule type" value="Genomic_DNA"/>
</dbReference>
<proteinExistence type="predicted"/>
<sequence>MQFIQPSSISPVHYDTSRASVDFLSSPDNASYKDNLFNFNVPIFQIESVHYILLKDLAETWNYPSAYQLMGKLLKNTSMNKQDFLKTNKQLNESLVEGSLIKDVKISYFYVKLDSIYQLVGNKDVFFTDEEEDDIVSESKSFGDFNEDKITVSQVFPSYGFVNSSIDLRHSTFNCLTNLSKYNYYKSVENFRFLPHSKLLPSELENLYNVNDYSKLELNKPDVIVNNIKRRKPLGKPRKNAINIDPNSLELKDTVIPGQGFIQEFNINHVCKVPNYYITNNSQVLTSNSSSSASLLNNLNASFLNLPKKNDSKLARNLSQLAFNNDYENFNYTKYFYTKTYRGPGSGNYKDASLVNRINKIPVHQDFYKVSSKRHLKDSNKKRYKLHLKGLTHEKFNKAYVDHILRGQRKQVEDHENMEMLHNTLQFNLLINTYRDISFDTWSNYFKFKFIDFEQLVESKHDSEESIRQPSTYGGVGSKHLLKRFSLPQDYNEIIRRMPLEFREDIKNPLYFNMKTSESNNSQMLTNIDIIKLPNANIIGWDNLKKYSDNRDT</sequence>
<dbReference type="GeneID" id="18250161"/>
<reference evidence="1 2" key="1">
    <citation type="journal article" date="2011" name="Proc. Natl. Acad. Sci. U.S.A.">
        <title>Comparative genomics of xylose-fermenting fungi for enhanced biofuel production.</title>
        <authorList>
            <person name="Wohlbach D.J."/>
            <person name="Kuo A."/>
            <person name="Sato T.K."/>
            <person name="Potts K.M."/>
            <person name="Salamov A.A."/>
            <person name="LaButti K.M."/>
            <person name="Sun H."/>
            <person name="Clum A."/>
            <person name="Pangilinan J.L."/>
            <person name="Lindquist E.A."/>
            <person name="Lucas S."/>
            <person name="Lapidus A."/>
            <person name="Jin M."/>
            <person name="Gunawan C."/>
            <person name="Balan V."/>
            <person name="Dale B.E."/>
            <person name="Jeffries T.W."/>
            <person name="Zinkel R."/>
            <person name="Barry K.W."/>
            <person name="Grigoriev I.V."/>
            <person name="Gasch A.P."/>
        </authorList>
    </citation>
    <scope>NUCLEOTIDE SEQUENCE [LARGE SCALE GENOMIC DNA]</scope>
    <source>
        <strain evidence="2">ATCC 10573 / BCRC 21748 / CBS 615 / JCM 9827 / NBRC 10315 / NRRL Y-1498 / VKM Y-70</strain>
    </source>
</reference>
<dbReference type="Proteomes" id="UP000000707">
    <property type="component" value="Unassembled WGS sequence"/>
</dbReference>